<dbReference type="Gene3D" id="3.40.630.30">
    <property type="match status" value="1"/>
</dbReference>
<dbReference type="AlphaFoldDB" id="A0A1F4U3P0"/>
<dbReference type="Proteomes" id="UP000179242">
    <property type="component" value="Unassembled WGS sequence"/>
</dbReference>
<comment type="caution">
    <text evidence="2">The sequence shown here is derived from an EMBL/GenBank/DDBJ whole genome shotgun (WGS) entry which is preliminary data.</text>
</comment>
<evidence type="ECO:0000313" key="2">
    <source>
        <dbReference type="EMBL" id="OGC39460.1"/>
    </source>
</evidence>
<dbReference type="PROSITE" id="PS51186">
    <property type="entry name" value="GNAT"/>
    <property type="match status" value="1"/>
</dbReference>
<evidence type="ECO:0000259" key="1">
    <source>
        <dbReference type="PROSITE" id="PS51186"/>
    </source>
</evidence>
<name>A0A1F4U3P0_UNCSA</name>
<dbReference type="EMBL" id="MEUJ01000008">
    <property type="protein sequence ID" value="OGC39460.1"/>
    <property type="molecule type" value="Genomic_DNA"/>
</dbReference>
<dbReference type="SUPFAM" id="SSF55729">
    <property type="entry name" value="Acyl-CoA N-acyltransferases (Nat)"/>
    <property type="match status" value="1"/>
</dbReference>
<sequence>MDSSLAKSDWQQLFVTHYGGSEDYFGYAAFDQNRAVGFMGLIFSERLIRGKPEKICNMSTWIVKKEYRKEGVGLSILSEVVSLANNYTITGLNPGNKAVLSAYKSFGYKELDTISKILLPVPTLSLLFNKCSIELNPDIVRRCLNDKDLKFYHDHLKFRCLHFVIKTKDNYCYFIAKKTKRKNMPLAEIHYISNFDVFFEFMPQIRFLVCLRLGILGLLMDERFLMGHNIKYSINCSVRRIFLSNTLGRNDITDNLYTELLILPVF</sequence>
<dbReference type="InterPro" id="IPR000182">
    <property type="entry name" value="GNAT_dom"/>
</dbReference>
<proteinExistence type="predicted"/>
<organism evidence="2 3">
    <name type="scientific">candidate division WOR-1 bacterium RIFOXYC2_FULL_46_14</name>
    <dbReference type="NCBI Taxonomy" id="1802587"/>
    <lineage>
        <taxon>Bacteria</taxon>
        <taxon>Bacillati</taxon>
        <taxon>Saganbacteria</taxon>
    </lineage>
</organism>
<dbReference type="GO" id="GO:0016747">
    <property type="term" value="F:acyltransferase activity, transferring groups other than amino-acyl groups"/>
    <property type="evidence" value="ECO:0007669"/>
    <property type="project" value="InterPro"/>
</dbReference>
<accession>A0A1F4U3P0</accession>
<dbReference type="CDD" id="cd04301">
    <property type="entry name" value="NAT_SF"/>
    <property type="match status" value="1"/>
</dbReference>
<reference evidence="2 3" key="1">
    <citation type="journal article" date="2016" name="Nat. Commun.">
        <title>Thousands of microbial genomes shed light on interconnected biogeochemical processes in an aquifer system.</title>
        <authorList>
            <person name="Anantharaman K."/>
            <person name="Brown C.T."/>
            <person name="Hug L.A."/>
            <person name="Sharon I."/>
            <person name="Castelle C.J."/>
            <person name="Probst A.J."/>
            <person name="Thomas B.C."/>
            <person name="Singh A."/>
            <person name="Wilkins M.J."/>
            <person name="Karaoz U."/>
            <person name="Brodie E.L."/>
            <person name="Williams K.H."/>
            <person name="Hubbard S.S."/>
            <person name="Banfield J.F."/>
        </authorList>
    </citation>
    <scope>NUCLEOTIDE SEQUENCE [LARGE SCALE GENOMIC DNA]</scope>
</reference>
<dbReference type="InterPro" id="IPR016181">
    <property type="entry name" value="Acyl_CoA_acyltransferase"/>
</dbReference>
<protein>
    <recommendedName>
        <fullName evidence="1">N-acetyltransferase domain-containing protein</fullName>
    </recommendedName>
</protein>
<dbReference type="Pfam" id="PF00583">
    <property type="entry name" value="Acetyltransf_1"/>
    <property type="match status" value="1"/>
</dbReference>
<evidence type="ECO:0000313" key="3">
    <source>
        <dbReference type="Proteomes" id="UP000179242"/>
    </source>
</evidence>
<gene>
    <name evidence="2" type="ORF">A2438_07860</name>
</gene>
<feature type="domain" description="N-acetyltransferase" evidence="1">
    <location>
        <begin position="1"/>
        <end position="131"/>
    </location>
</feature>